<gene>
    <name evidence="4" type="ORF">C469_12715</name>
</gene>
<evidence type="ECO:0000256" key="2">
    <source>
        <dbReference type="SAM" id="Phobius"/>
    </source>
</evidence>
<feature type="compositionally biased region" description="Basic and acidic residues" evidence="1">
    <location>
        <begin position="423"/>
        <end position="438"/>
    </location>
</feature>
<proteinExistence type="predicted"/>
<feature type="domain" description="Major facilitator superfamily (MFS) profile" evidence="3">
    <location>
        <begin position="1"/>
        <end position="425"/>
    </location>
</feature>
<feature type="transmembrane region" description="Helical" evidence="2">
    <location>
        <begin position="401"/>
        <end position="421"/>
    </location>
</feature>
<dbReference type="RefSeq" id="WP_008007117.1">
    <property type="nucleotide sequence ID" value="NZ_AOJG01000034.1"/>
</dbReference>
<dbReference type="GO" id="GO:0022857">
    <property type="term" value="F:transmembrane transporter activity"/>
    <property type="evidence" value="ECO:0007669"/>
    <property type="project" value="InterPro"/>
</dbReference>
<evidence type="ECO:0000256" key="1">
    <source>
        <dbReference type="SAM" id="MobiDB-lite"/>
    </source>
</evidence>
<dbReference type="PANTHER" id="PTHR23518:SF2">
    <property type="entry name" value="MAJOR FACILITATOR SUPERFAMILY TRANSPORTER"/>
    <property type="match status" value="1"/>
</dbReference>
<keyword evidence="2" id="KW-0472">Membrane</keyword>
<dbReference type="OrthoDB" id="86286at2157"/>
<sequence length="444" mass="44608">MGRSWLFAWGLAAVAFGGASLVVPLYVVELGGGAAVLGALFATASFVGVPGALVFGNLADRTGKRRPFVLGALAVATVTTAVIPTLESVPLVIAANAALWLGFAAAGPVLTLLAVTGEPEDRWTAVIARLNEYQGIGWAAGLGLGFLVTAAVSLRYDAITAQRAFLFVCAASAAAGLALAARSLPPDSGSASEPSPARLRRRVREAARFNVRGAAFPFTLARFDPRGLHPRALVDRFSPALATYFAAVLVVFTGFGVFFAPLPAYLAGVGYGSSETFALYFALNAAAAVSYGRAGRLAEAYGVYEVHAGALLGRGVALPTVAVVGVAGGGTLLALGATGAVFAVIGLTWAAIAVTAAALVTRLAPPAIRGEALGAYGALVAVGGGLGGIVGGWLASSGYPVTFAAAGGTVVVGAGIVAALARRTEPRSERQSDQRHGTGEGTGQ</sequence>
<dbReference type="PROSITE" id="PS50850">
    <property type="entry name" value="MFS"/>
    <property type="match status" value="1"/>
</dbReference>
<dbReference type="Proteomes" id="UP000011650">
    <property type="component" value="Unassembled WGS sequence"/>
</dbReference>
<dbReference type="InterPro" id="IPR011701">
    <property type="entry name" value="MFS"/>
</dbReference>
<feature type="region of interest" description="Disordered" evidence="1">
    <location>
        <begin position="423"/>
        <end position="444"/>
    </location>
</feature>
<comment type="caution">
    <text evidence="4">The sequence shown here is derived from an EMBL/GenBank/DDBJ whole genome shotgun (WGS) entry which is preliminary data.</text>
</comment>
<organism evidence="4 5">
    <name type="scientific">Halorubrum lipolyticum DSM 21995</name>
    <dbReference type="NCBI Taxonomy" id="1227482"/>
    <lineage>
        <taxon>Archaea</taxon>
        <taxon>Methanobacteriati</taxon>
        <taxon>Methanobacteriota</taxon>
        <taxon>Stenosarchaea group</taxon>
        <taxon>Halobacteria</taxon>
        <taxon>Halobacteriales</taxon>
        <taxon>Haloferacaceae</taxon>
        <taxon>Halorubrum</taxon>
    </lineage>
</organism>
<feature type="transmembrane region" description="Helical" evidence="2">
    <location>
        <begin position="92"/>
        <end position="115"/>
    </location>
</feature>
<keyword evidence="2" id="KW-0812">Transmembrane</keyword>
<feature type="transmembrane region" description="Helical" evidence="2">
    <location>
        <begin position="341"/>
        <end position="361"/>
    </location>
</feature>
<evidence type="ECO:0000313" key="5">
    <source>
        <dbReference type="Proteomes" id="UP000011650"/>
    </source>
</evidence>
<reference evidence="4 5" key="1">
    <citation type="journal article" date="2014" name="PLoS Genet.">
        <title>Phylogenetically driven sequencing of extremely halophilic archaea reveals strategies for static and dynamic osmo-response.</title>
        <authorList>
            <person name="Becker E.A."/>
            <person name="Seitzer P.M."/>
            <person name="Tritt A."/>
            <person name="Larsen D."/>
            <person name="Krusor M."/>
            <person name="Yao A.I."/>
            <person name="Wu D."/>
            <person name="Madern D."/>
            <person name="Eisen J.A."/>
            <person name="Darling A.E."/>
            <person name="Facciotti M.T."/>
        </authorList>
    </citation>
    <scope>NUCLEOTIDE SEQUENCE [LARGE SCALE GENOMIC DNA]</scope>
    <source>
        <strain evidence="4 5">DSM 21995</strain>
    </source>
</reference>
<dbReference type="InterPro" id="IPR036259">
    <property type="entry name" value="MFS_trans_sf"/>
</dbReference>
<dbReference type="AlphaFoldDB" id="M0NPW1"/>
<feature type="transmembrane region" description="Helical" evidence="2">
    <location>
        <begin position="34"/>
        <end position="56"/>
    </location>
</feature>
<dbReference type="Gene3D" id="1.20.1250.20">
    <property type="entry name" value="MFS general substrate transporter like domains"/>
    <property type="match status" value="2"/>
</dbReference>
<protein>
    <submittedName>
        <fullName evidence="4">Major facilitator superfamily MFS_1</fullName>
    </submittedName>
</protein>
<feature type="transmembrane region" description="Helical" evidence="2">
    <location>
        <begin position="68"/>
        <end position="86"/>
    </location>
</feature>
<name>M0NPW1_9EURY</name>
<accession>M0NPW1</accession>
<dbReference type="STRING" id="1227482.C469_12715"/>
<dbReference type="Pfam" id="PF07690">
    <property type="entry name" value="MFS_1"/>
    <property type="match status" value="1"/>
</dbReference>
<keyword evidence="2" id="KW-1133">Transmembrane helix</keyword>
<dbReference type="PANTHER" id="PTHR23518">
    <property type="entry name" value="C-METHYLTRANSFERASE"/>
    <property type="match status" value="1"/>
</dbReference>
<dbReference type="PATRIC" id="fig|1227482.3.peg.2571"/>
<feature type="transmembrane region" description="Helical" evidence="2">
    <location>
        <begin position="315"/>
        <end position="335"/>
    </location>
</feature>
<evidence type="ECO:0000259" key="3">
    <source>
        <dbReference type="PROSITE" id="PS50850"/>
    </source>
</evidence>
<feature type="transmembrane region" description="Helical" evidence="2">
    <location>
        <begin position="136"/>
        <end position="156"/>
    </location>
</feature>
<keyword evidence="5" id="KW-1185">Reference proteome</keyword>
<feature type="transmembrane region" description="Helical" evidence="2">
    <location>
        <begin position="373"/>
        <end position="395"/>
    </location>
</feature>
<dbReference type="EMBL" id="AOJG01000034">
    <property type="protein sequence ID" value="EMA58685.1"/>
    <property type="molecule type" value="Genomic_DNA"/>
</dbReference>
<dbReference type="SUPFAM" id="SSF103473">
    <property type="entry name" value="MFS general substrate transporter"/>
    <property type="match status" value="1"/>
</dbReference>
<feature type="transmembrane region" description="Helical" evidence="2">
    <location>
        <begin position="277"/>
        <end position="294"/>
    </location>
</feature>
<evidence type="ECO:0000313" key="4">
    <source>
        <dbReference type="EMBL" id="EMA58685.1"/>
    </source>
</evidence>
<feature type="transmembrane region" description="Helical" evidence="2">
    <location>
        <begin position="162"/>
        <end position="181"/>
    </location>
</feature>
<dbReference type="InterPro" id="IPR020846">
    <property type="entry name" value="MFS_dom"/>
</dbReference>
<feature type="transmembrane region" description="Helical" evidence="2">
    <location>
        <begin position="241"/>
        <end position="265"/>
    </location>
</feature>